<protein>
    <recommendedName>
        <fullName evidence="3">Uridine kinase</fullName>
    </recommendedName>
</protein>
<dbReference type="InterPro" id="IPR027417">
    <property type="entry name" value="P-loop_NTPase"/>
</dbReference>
<dbReference type="Proteomes" id="UP000278288">
    <property type="component" value="Chromosome"/>
</dbReference>
<organism evidence="1 2">
    <name type="scientific">Chryseobacterium nakagawai</name>
    <dbReference type="NCBI Taxonomy" id="1241982"/>
    <lineage>
        <taxon>Bacteria</taxon>
        <taxon>Pseudomonadati</taxon>
        <taxon>Bacteroidota</taxon>
        <taxon>Flavobacteriia</taxon>
        <taxon>Flavobacteriales</taxon>
        <taxon>Weeksellaceae</taxon>
        <taxon>Chryseobacterium group</taxon>
        <taxon>Chryseobacterium</taxon>
    </lineage>
</organism>
<evidence type="ECO:0000313" key="1">
    <source>
        <dbReference type="EMBL" id="AZA89262.1"/>
    </source>
</evidence>
<dbReference type="AlphaFoldDB" id="A0AAD0YHY9"/>
<keyword evidence="2" id="KW-1185">Reference proteome</keyword>
<evidence type="ECO:0008006" key="3">
    <source>
        <dbReference type="Google" id="ProtNLM"/>
    </source>
</evidence>
<dbReference type="SUPFAM" id="SSF52540">
    <property type="entry name" value="P-loop containing nucleoside triphosphate hydrolases"/>
    <property type="match status" value="1"/>
</dbReference>
<dbReference type="RefSeq" id="WP_123855740.1">
    <property type="nucleotide sequence ID" value="NZ_CP033923.1"/>
</dbReference>
<evidence type="ECO:0000313" key="2">
    <source>
        <dbReference type="Proteomes" id="UP000278288"/>
    </source>
</evidence>
<dbReference type="PANTHER" id="PTHR10285">
    <property type="entry name" value="URIDINE KINASE"/>
    <property type="match status" value="1"/>
</dbReference>
<sequence>MSKSKDHIDEQINKAANEILYLSNKLQRPIVISIDGGSGAGKSTIAKQLCIKLQAVIIPLDDFFSAHIPDHKWDEFSITEKMEKVFDWEKVRRLAIEPLRKGEQAKWFAFDFIAGLQPDGTYPLQKEETVLNSSSIILLEGAYSSSQFLQDVLDLTLLIDVTIEERHRRLSLRDDLEFSEKWHQRWDATEAYYFEKLRQKTSFDLIIEV</sequence>
<gene>
    <name evidence="1" type="ORF">EG343_00750</name>
</gene>
<dbReference type="KEGG" id="cnk:EG343_00750"/>
<dbReference type="Gene3D" id="3.40.50.300">
    <property type="entry name" value="P-loop containing nucleotide triphosphate hydrolases"/>
    <property type="match status" value="1"/>
</dbReference>
<reference evidence="1 2" key="1">
    <citation type="submission" date="2018-11" db="EMBL/GenBank/DDBJ databases">
        <title>Proposal to divide the Flavobacteriaceae and reorganize its genera based on Amino Acid Identity values calculated from whole genome sequences.</title>
        <authorList>
            <person name="Nicholson A.C."/>
            <person name="Gulvik C.A."/>
            <person name="Whitney A.M."/>
            <person name="Humrighouse B.W."/>
            <person name="Bell M."/>
            <person name="Holmes B."/>
            <person name="Steigerwalt A.G."/>
            <person name="Villarma A."/>
            <person name="Sheth M."/>
            <person name="Batra D."/>
            <person name="Pryor J."/>
            <person name="Bernardet J.-F."/>
            <person name="Hugo C."/>
            <person name="Kampfer P."/>
            <person name="Newman J."/>
            <person name="McQuiston J.R."/>
        </authorList>
    </citation>
    <scope>NUCLEOTIDE SEQUENCE [LARGE SCALE GENOMIC DNA]</scope>
    <source>
        <strain evidence="1 2">G0041</strain>
    </source>
</reference>
<proteinExistence type="predicted"/>
<dbReference type="EMBL" id="CP033923">
    <property type="protein sequence ID" value="AZA89262.1"/>
    <property type="molecule type" value="Genomic_DNA"/>
</dbReference>
<name>A0AAD0YHY9_CHRNA</name>
<accession>A0AAD0YHY9</accession>